<organism evidence="2 3">
    <name type="scientific">Paraflavitalea soli</name>
    <dbReference type="NCBI Taxonomy" id="2315862"/>
    <lineage>
        <taxon>Bacteria</taxon>
        <taxon>Pseudomonadati</taxon>
        <taxon>Bacteroidota</taxon>
        <taxon>Chitinophagia</taxon>
        <taxon>Chitinophagales</taxon>
        <taxon>Chitinophagaceae</taxon>
        <taxon>Paraflavitalea</taxon>
    </lineage>
</organism>
<gene>
    <name evidence="2" type="ORF">D3H65_00165</name>
</gene>
<evidence type="ECO:0000313" key="3">
    <source>
        <dbReference type="Proteomes" id="UP000263900"/>
    </source>
</evidence>
<feature type="domain" description="VOC" evidence="1">
    <location>
        <begin position="9"/>
        <end position="130"/>
    </location>
</feature>
<dbReference type="KEGG" id="pseg:D3H65_00165"/>
<dbReference type="InterPro" id="IPR004360">
    <property type="entry name" value="Glyas_Fos-R_dOase_dom"/>
</dbReference>
<dbReference type="InterPro" id="IPR037523">
    <property type="entry name" value="VOC_core"/>
</dbReference>
<accession>A0A3B7MLL2</accession>
<reference evidence="2 3" key="1">
    <citation type="submission" date="2018-09" db="EMBL/GenBank/DDBJ databases">
        <title>Genome sequencing of strain 6GH32-13.</title>
        <authorList>
            <person name="Weon H.-Y."/>
            <person name="Heo J."/>
            <person name="Kwon S.-W."/>
        </authorList>
    </citation>
    <scope>NUCLEOTIDE SEQUENCE [LARGE SCALE GENOMIC DNA]</scope>
    <source>
        <strain evidence="2 3">5GH32-13</strain>
    </source>
</reference>
<evidence type="ECO:0000259" key="1">
    <source>
        <dbReference type="PROSITE" id="PS51819"/>
    </source>
</evidence>
<keyword evidence="3" id="KW-1185">Reference proteome</keyword>
<dbReference type="RefSeq" id="WP_119048323.1">
    <property type="nucleotide sequence ID" value="NZ_CP032157.1"/>
</dbReference>
<dbReference type="CDD" id="cd06587">
    <property type="entry name" value="VOC"/>
    <property type="match status" value="1"/>
</dbReference>
<dbReference type="OrthoDB" id="4548523at2"/>
<dbReference type="PROSITE" id="PS51819">
    <property type="entry name" value="VOC"/>
    <property type="match status" value="1"/>
</dbReference>
<dbReference type="EMBL" id="CP032157">
    <property type="protein sequence ID" value="AXY72485.1"/>
    <property type="molecule type" value="Genomic_DNA"/>
</dbReference>
<name>A0A3B7MLL2_9BACT</name>
<dbReference type="Proteomes" id="UP000263900">
    <property type="component" value="Chromosome"/>
</dbReference>
<dbReference type="Pfam" id="PF00903">
    <property type="entry name" value="Glyoxalase"/>
    <property type="match status" value="1"/>
</dbReference>
<dbReference type="Gene3D" id="3.10.180.10">
    <property type="entry name" value="2,3-Dihydroxybiphenyl 1,2-Dioxygenase, domain 1"/>
    <property type="match status" value="1"/>
</dbReference>
<proteinExistence type="predicted"/>
<protein>
    <submittedName>
        <fullName evidence="2">VOC family protein</fullName>
    </submittedName>
</protein>
<dbReference type="AlphaFoldDB" id="A0A3B7MLL2"/>
<dbReference type="SUPFAM" id="SSF54593">
    <property type="entry name" value="Glyoxalase/Bleomycin resistance protein/Dihydroxybiphenyl dioxygenase"/>
    <property type="match status" value="1"/>
</dbReference>
<dbReference type="InterPro" id="IPR029068">
    <property type="entry name" value="Glyas_Bleomycin-R_OHBP_Dase"/>
</dbReference>
<sequence length="142" mass="15745">MATTHTLRGFATVSFYAADMAAARKWYTELLGIEPYFAKPNAENPAYLEFRVGDFQHELGIIDSKYAPHQTGTAAGGSIMYWHVDKLEEMLERVKGMGAKEHEGITERGAGFVTASVVDPFGNILGLMYNPHYVEILGTLKK</sequence>
<evidence type="ECO:0000313" key="2">
    <source>
        <dbReference type="EMBL" id="AXY72485.1"/>
    </source>
</evidence>